<evidence type="ECO:0000313" key="3">
    <source>
        <dbReference type="Proteomes" id="UP000054485"/>
    </source>
</evidence>
<feature type="compositionally biased region" description="Polar residues" evidence="1">
    <location>
        <begin position="72"/>
        <end position="84"/>
    </location>
</feature>
<evidence type="ECO:0000256" key="1">
    <source>
        <dbReference type="SAM" id="MobiDB-lite"/>
    </source>
</evidence>
<dbReference type="AlphaFoldDB" id="A0A0D0BAT2"/>
<dbReference type="EMBL" id="KN835154">
    <property type="protein sequence ID" value="KIK46839.1"/>
    <property type="molecule type" value="Genomic_DNA"/>
</dbReference>
<organism evidence="2 3">
    <name type="scientific">Suillus luteus UH-Slu-Lm8-n1</name>
    <dbReference type="NCBI Taxonomy" id="930992"/>
    <lineage>
        <taxon>Eukaryota</taxon>
        <taxon>Fungi</taxon>
        <taxon>Dikarya</taxon>
        <taxon>Basidiomycota</taxon>
        <taxon>Agaricomycotina</taxon>
        <taxon>Agaricomycetes</taxon>
        <taxon>Agaricomycetidae</taxon>
        <taxon>Boletales</taxon>
        <taxon>Suillineae</taxon>
        <taxon>Suillaceae</taxon>
        <taxon>Suillus</taxon>
    </lineage>
</organism>
<evidence type="ECO:0000313" key="2">
    <source>
        <dbReference type="EMBL" id="KIK46839.1"/>
    </source>
</evidence>
<reference evidence="2 3" key="1">
    <citation type="submission" date="2014-04" db="EMBL/GenBank/DDBJ databases">
        <authorList>
            <consortium name="DOE Joint Genome Institute"/>
            <person name="Kuo A."/>
            <person name="Ruytinx J."/>
            <person name="Rineau F."/>
            <person name="Colpaert J."/>
            <person name="Kohler A."/>
            <person name="Nagy L.G."/>
            <person name="Floudas D."/>
            <person name="Copeland A."/>
            <person name="Barry K.W."/>
            <person name="Cichocki N."/>
            <person name="Veneault-Fourrey C."/>
            <person name="LaButti K."/>
            <person name="Lindquist E.A."/>
            <person name="Lipzen A."/>
            <person name="Lundell T."/>
            <person name="Morin E."/>
            <person name="Murat C."/>
            <person name="Sun H."/>
            <person name="Tunlid A."/>
            <person name="Henrissat B."/>
            <person name="Grigoriev I.V."/>
            <person name="Hibbett D.S."/>
            <person name="Martin F."/>
            <person name="Nordberg H.P."/>
            <person name="Cantor M.N."/>
            <person name="Hua S.X."/>
        </authorList>
    </citation>
    <scope>NUCLEOTIDE SEQUENCE [LARGE SCALE GENOMIC DNA]</scope>
    <source>
        <strain evidence="2 3">UH-Slu-Lm8-n1</strain>
    </source>
</reference>
<proteinExistence type="predicted"/>
<sequence>MQFTTPSIPVNCIMQCAPSNTLLESSADHQAHVDALAAIVLRKRPHQCSPSLVAIEPSTMDDSSSAVFGELESTTADEPSMSNEESGDTAPLSPAQSEAQQLAALVRSKMTTKEPLQDCLSSCSEGSHGGRSTSPQYSVNLSIYTSDMIYINSILAQEEALELEAKLRKQPTLRARMKKRALFFCRWCRNGGNVEG</sequence>
<accession>A0A0D0BAT2</accession>
<keyword evidence="3" id="KW-1185">Reference proteome</keyword>
<dbReference type="InParanoid" id="A0A0D0BAT2"/>
<name>A0A0D0BAT2_9AGAM</name>
<dbReference type="Proteomes" id="UP000054485">
    <property type="component" value="Unassembled WGS sequence"/>
</dbReference>
<dbReference type="HOGENOM" id="CLU_1391051_0_0_1"/>
<dbReference type="OrthoDB" id="2634799at2759"/>
<reference evidence="3" key="2">
    <citation type="submission" date="2015-01" db="EMBL/GenBank/DDBJ databases">
        <title>Evolutionary Origins and Diversification of the Mycorrhizal Mutualists.</title>
        <authorList>
            <consortium name="DOE Joint Genome Institute"/>
            <consortium name="Mycorrhizal Genomics Consortium"/>
            <person name="Kohler A."/>
            <person name="Kuo A."/>
            <person name="Nagy L.G."/>
            <person name="Floudas D."/>
            <person name="Copeland A."/>
            <person name="Barry K.W."/>
            <person name="Cichocki N."/>
            <person name="Veneault-Fourrey C."/>
            <person name="LaButti K."/>
            <person name="Lindquist E.A."/>
            <person name="Lipzen A."/>
            <person name="Lundell T."/>
            <person name="Morin E."/>
            <person name="Murat C."/>
            <person name="Riley R."/>
            <person name="Ohm R."/>
            <person name="Sun H."/>
            <person name="Tunlid A."/>
            <person name="Henrissat B."/>
            <person name="Grigoriev I.V."/>
            <person name="Hibbett D.S."/>
            <person name="Martin F."/>
        </authorList>
    </citation>
    <scope>NUCLEOTIDE SEQUENCE [LARGE SCALE GENOMIC DNA]</scope>
    <source>
        <strain evidence="3">UH-Slu-Lm8-n1</strain>
    </source>
</reference>
<protein>
    <submittedName>
        <fullName evidence="2">Uncharacterized protein</fullName>
    </submittedName>
</protein>
<gene>
    <name evidence="2" type="ORF">CY34DRAFT_9418</name>
</gene>
<feature type="region of interest" description="Disordered" evidence="1">
    <location>
        <begin position="72"/>
        <end position="99"/>
    </location>
</feature>